<proteinExistence type="predicted"/>
<name>A0A8S5T723_9CAUD</name>
<feature type="transmembrane region" description="Helical" evidence="1">
    <location>
        <begin position="12"/>
        <end position="32"/>
    </location>
</feature>
<dbReference type="EMBL" id="BK032756">
    <property type="protein sequence ID" value="DAF58570.1"/>
    <property type="molecule type" value="Genomic_DNA"/>
</dbReference>
<evidence type="ECO:0000256" key="1">
    <source>
        <dbReference type="SAM" id="Phobius"/>
    </source>
</evidence>
<sequence>MVLFLLRTLPITWGISIINVEIQLILYTRLTLIEKKKQR</sequence>
<keyword evidence="1" id="KW-1133">Transmembrane helix</keyword>
<keyword evidence="1" id="KW-0472">Membrane</keyword>
<organism evidence="2">
    <name type="scientific">Siphoviridae sp. ctGpg14</name>
    <dbReference type="NCBI Taxonomy" id="2827824"/>
    <lineage>
        <taxon>Viruses</taxon>
        <taxon>Duplodnaviria</taxon>
        <taxon>Heunggongvirae</taxon>
        <taxon>Uroviricota</taxon>
        <taxon>Caudoviricetes</taxon>
    </lineage>
</organism>
<reference evidence="2" key="1">
    <citation type="journal article" date="2021" name="Proc. Natl. Acad. Sci. U.S.A.">
        <title>A Catalog of Tens of Thousands of Viruses from Human Metagenomes Reveals Hidden Associations with Chronic Diseases.</title>
        <authorList>
            <person name="Tisza M.J."/>
            <person name="Buck C.B."/>
        </authorList>
    </citation>
    <scope>NUCLEOTIDE SEQUENCE</scope>
    <source>
        <strain evidence="2">CtGpg14</strain>
    </source>
</reference>
<protein>
    <submittedName>
        <fullName evidence="2">Uncharacterized protein</fullName>
    </submittedName>
</protein>
<keyword evidence="1" id="KW-0812">Transmembrane</keyword>
<accession>A0A8S5T723</accession>
<evidence type="ECO:0000313" key="2">
    <source>
        <dbReference type="EMBL" id="DAF58570.1"/>
    </source>
</evidence>